<evidence type="ECO:0000259" key="19">
    <source>
        <dbReference type="SMART" id="SM00479"/>
    </source>
</evidence>
<keyword evidence="9 18" id="KW-0378">Hydrolase</keyword>
<proteinExistence type="predicted"/>
<keyword evidence="12 18" id="KW-0239">DNA-directed DNA polymerase</keyword>
<accession>A0A2I7N5D4</accession>
<evidence type="ECO:0000256" key="1">
    <source>
        <dbReference type="ARBA" id="ARBA00001936"/>
    </source>
</evidence>
<comment type="cofactor">
    <cofactor evidence="17">
        <name>Mg(2+)</name>
        <dbReference type="ChEBI" id="CHEBI:18420"/>
    </cofactor>
    <cofactor evidence="17">
        <name>Mn(2+)</name>
        <dbReference type="ChEBI" id="CHEBI:29035"/>
    </cofactor>
    <text evidence="17">Binds 2 divalent metal cations. Magnesium or manganese.</text>
</comment>
<comment type="cofactor">
    <cofactor evidence="1 18">
        <name>Mn(2+)</name>
        <dbReference type="ChEBI" id="CHEBI:29035"/>
    </cofactor>
</comment>
<evidence type="ECO:0000256" key="3">
    <source>
        <dbReference type="ARBA" id="ARBA00020352"/>
    </source>
</evidence>
<feature type="binding site" evidence="16">
    <location>
        <position position="9"/>
    </location>
    <ligand>
        <name>substrate</name>
    </ligand>
</feature>
<dbReference type="InterPro" id="IPR012337">
    <property type="entry name" value="RNaseH-like_sf"/>
</dbReference>
<evidence type="ECO:0000256" key="8">
    <source>
        <dbReference type="ARBA" id="ARBA00022723"/>
    </source>
</evidence>
<evidence type="ECO:0000256" key="17">
    <source>
        <dbReference type="PIRSR" id="PIRSR606309-3"/>
    </source>
</evidence>
<dbReference type="GO" id="GO:0003887">
    <property type="term" value="F:DNA-directed DNA polymerase activity"/>
    <property type="evidence" value="ECO:0007669"/>
    <property type="project" value="UniProtKB-KW"/>
</dbReference>
<dbReference type="NCBIfam" id="TIGR01406">
    <property type="entry name" value="dnaQ_proteo"/>
    <property type="match status" value="1"/>
</dbReference>
<dbReference type="InterPro" id="IPR013520">
    <property type="entry name" value="Ribonucl_H"/>
</dbReference>
<keyword evidence="4 18" id="KW-0808">Transferase</keyword>
<evidence type="ECO:0000256" key="13">
    <source>
        <dbReference type="ARBA" id="ARBA00023211"/>
    </source>
</evidence>
<dbReference type="PANTHER" id="PTHR30231:SF41">
    <property type="entry name" value="DNA POLYMERASE III SUBUNIT EPSILON"/>
    <property type="match status" value="1"/>
</dbReference>
<dbReference type="SUPFAM" id="SSF53098">
    <property type="entry name" value="Ribonuclease H-like"/>
    <property type="match status" value="1"/>
</dbReference>
<dbReference type="PANTHER" id="PTHR30231">
    <property type="entry name" value="DNA POLYMERASE III SUBUNIT EPSILON"/>
    <property type="match status" value="1"/>
</dbReference>
<evidence type="ECO:0000256" key="5">
    <source>
        <dbReference type="ARBA" id="ARBA00022695"/>
    </source>
</evidence>
<evidence type="ECO:0000256" key="18">
    <source>
        <dbReference type="RuleBase" id="RU364087"/>
    </source>
</evidence>
<dbReference type="GO" id="GO:0005829">
    <property type="term" value="C:cytosol"/>
    <property type="evidence" value="ECO:0007669"/>
    <property type="project" value="TreeGrafter"/>
</dbReference>
<dbReference type="EC" id="2.7.7.7" evidence="2 18"/>
<evidence type="ECO:0000256" key="9">
    <source>
        <dbReference type="ARBA" id="ARBA00022801"/>
    </source>
</evidence>
<dbReference type="CDD" id="cd06131">
    <property type="entry name" value="DNA_pol_III_epsilon_Ecoli_like"/>
    <property type="match status" value="1"/>
</dbReference>
<keyword evidence="7 18" id="KW-0540">Nuclease</keyword>
<feature type="binding site" evidence="17">
    <location>
        <position position="9"/>
    </location>
    <ligand>
        <name>a divalent metal cation</name>
        <dbReference type="ChEBI" id="CHEBI:60240"/>
        <label>1</label>
        <note>catalytic</note>
    </ligand>
</feature>
<feature type="binding site" evidence="17">
    <location>
        <position position="157"/>
    </location>
    <ligand>
        <name>a divalent metal cation</name>
        <dbReference type="ChEBI" id="CHEBI:60240"/>
        <label>1</label>
        <note>catalytic</note>
    </ligand>
</feature>
<reference evidence="21" key="1">
    <citation type="submission" date="2017-11" db="EMBL/GenBank/DDBJ databases">
        <authorList>
            <person name="Chan K.G."/>
            <person name="Lee L.S."/>
        </authorList>
    </citation>
    <scope>NUCLEOTIDE SEQUENCE [LARGE SCALE GENOMIC DNA]</scope>
    <source>
        <strain evidence="21">DSM 100970</strain>
    </source>
</reference>
<evidence type="ECO:0000256" key="11">
    <source>
        <dbReference type="ARBA" id="ARBA00022842"/>
    </source>
</evidence>
<dbReference type="NCBIfam" id="NF004316">
    <property type="entry name" value="PRK05711.1"/>
    <property type="match status" value="1"/>
</dbReference>
<evidence type="ECO:0000256" key="6">
    <source>
        <dbReference type="ARBA" id="ARBA00022705"/>
    </source>
</evidence>
<feature type="binding site" evidence="16">
    <location>
        <position position="7"/>
    </location>
    <ligand>
        <name>substrate</name>
    </ligand>
</feature>
<comment type="function">
    <text evidence="18">DNA polymerase III is a complex, multichain enzyme responsible for most of the replicative synthesis in bacteria. The epsilon subunit contain the editing function and is a proofreading 3'-5' exonuclease.</text>
</comment>
<dbReference type="AlphaFoldDB" id="A0A2I7N5D4"/>
<feature type="binding site" evidence="17">
    <location>
        <position position="7"/>
    </location>
    <ligand>
        <name>a divalent metal cation</name>
        <dbReference type="ChEBI" id="CHEBI:60240"/>
        <label>1</label>
        <note>catalytic</note>
    </ligand>
</feature>
<dbReference type="InterPro" id="IPR006309">
    <property type="entry name" value="DnaQ_proteo"/>
</dbReference>
<dbReference type="GO" id="GO:0008408">
    <property type="term" value="F:3'-5' exonuclease activity"/>
    <property type="evidence" value="ECO:0007669"/>
    <property type="project" value="TreeGrafter"/>
</dbReference>
<dbReference type="InterPro" id="IPR036397">
    <property type="entry name" value="RNaseH_sf"/>
</dbReference>
<keyword evidence="6 18" id="KW-0235">DNA replication</keyword>
<dbReference type="GO" id="GO:0045004">
    <property type="term" value="P:DNA replication proofreading"/>
    <property type="evidence" value="ECO:0007669"/>
    <property type="project" value="TreeGrafter"/>
</dbReference>
<keyword evidence="5 18" id="KW-0548">Nucleotidyltransferase</keyword>
<feature type="binding site" evidence="16">
    <location>
        <position position="157"/>
    </location>
    <ligand>
        <name>substrate</name>
    </ligand>
</feature>
<dbReference type="EMBL" id="CP024847">
    <property type="protein sequence ID" value="AUR51660.1"/>
    <property type="molecule type" value="Genomic_DNA"/>
</dbReference>
<sequence length="238" mass="27472">MRQLLLDTETTGFEPSEGHRIIEFAALEMIDRKLTGNSLHLYFNPERDIPQEATNVHGITMEQVANEAPFRERVDEILHYIEGAELIIHNAKFDLKFLDHHFLELGKKNTLEYAVNAIDTLMMARKKFPGAKNSLDALCDRFRIDRSNRTYHGALIDCELLGFVFLELTKEQISLLADEEVKQQKNKKTYKQINIPNDIVVKVSATELDAHLEYLKVLDKASNGNCFWFNQTKDFIES</sequence>
<organism evidence="20 21">
    <name type="scientific">Aquella oligotrophica</name>
    <dbReference type="NCBI Taxonomy" id="2067065"/>
    <lineage>
        <taxon>Bacteria</taxon>
        <taxon>Pseudomonadati</taxon>
        <taxon>Pseudomonadota</taxon>
        <taxon>Betaproteobacteria</taxon>
        <taxon>Neisseriales</taxon>
        <taxon>Neisseriaceae</taxon>
        <taxon>Aquella</taxon>
    </lineage>
</organism>
<dbReference type="NCBIfam" id="TIGR00573">
    <property type="entry name" value="dnaq"/>
    <property type="match status" value="1"/>
</dbReference>
<evidence type="ECO:0000256" key="7">
    <source>
        <dbReference type="ARBA" id="ARBA00022722"/>
    </source>
</evidence>
<evidence type="ECO:0000313" key="21">
    <source>
        <dbReference type="Proteomes" id="UP000236655"/>
    </source>
</evidence>
<dbReference type="InterPro" id="IPR006054">
    <property type="entry name" value="DnaQ"/>
</dbReference>
<keyword evidence="21" id="KW-1185">Reference proteome</keyword>
<keyword evidence="13 17" id="KW-0464">Manganese</keyword>
<gene>
    <name evidence="18 20" type="primary">dnaQ</name>
    <name evidence="20" type="ORF">CUN60_04920</name>
</gene>
<comment type="subunit">
    <text evidence="18">DNA polymerase III contains a core (composed of alpha, epsilon and theta chains) that associates with a tau subunit. This core dimerizes to form the POLIII' complex. PolIII' associates with the gamma complex (composed of gamma, delta, delta', psi and chi chains) and with the beta chain to form the complete DNA polymerase III complex.</text>
</comment>
<evidence type="ECO:0000256" key="16">
    <source>
        <dbReference type="PIRSR" id="PIRSR606309-2"/>
    </source>
</evidence>
<feature type="binding site" evidence="16">
    <location>
        <position position="52"/>
    </location>
    <ligand>
        <name>substrate</name>
    </ligand>
</feature>
<evidence type="ECO:0000256" key="2">
    <source>
        <dbReference type="ARBA" id="ARBA00012417"/>
    </source>
</evidence>
<keyword evidence="8 17" id="KW-0479">Metal-binding</keyword>
<evidence type="ECO:0000256" key="4">
    <source>
        <dbReference type="ARBA" id="ARBA00022679"/>
    </source>
</evidence>
<dbReference type="KEGG" id="nba:CUN60_04920"/>
<dbReference type="GO" id="GO:0003677">
    <property type="term" value="F:DNA binding"/>
    <property type="evidence" value="ECO:0007669"/>
    <property type="project" value="InterPro"/>
</dbReference>
<evidence type="ECO:0000313" key="20">
    <source>
        <dbReference type="EMBL" id="AUR51660.1"/>
    </source>
</evidence>
<dbReference type="OrthoDB" id="9804290at2"/>
<feature type="domain" description="Exonuclease" evidence="19">
    <location>
        <begin position="2"/>
        <end position="174"/>
    </location>
</feature>
<dbReference type="GO" id="GO:0046872">
    <property type="term" value="F:metal ion binding"/>
    <property type="evidence" value="ECO:0007669"/>
    <property type="project" value="UniProtKB-KW"/>
</dbReference>
<name>A0A2I7N5D4_9NEIS</name>
<dbReference type="FunFam" id="3.30.420.10:FF:000012">
    <property type="entry name" value="DNA polymerase III subunit epsilon"/>
    <property type="match status" value="1"/>
</dbReference>
<dbReference type="RefSeq" id="WP_102950959.1">
    <property type="nucleotide sequence ID" value="NZ_CP024847.1"/>
</dbReference>
<feature type="binding site" evidence="16">
    <location>
        <position position="57"/>
    </location>
    <ligand>
        <name>substrate</name>
    </ligand>
</feature>
<comment type="catalytic activity">
    <reaction evidence="14 18">
        <text>DNA(n) + a 2'-deoxyribonucleoside 5'-triphosphate = DNA(n+1) + diphosphate</text>
        <dbReference type="Rhea" id="RHEA:22508"/>
        <dbReference type="Rhea" id="RHEA-COMP:17339"/>
        <dbReference type="Rhea" id="RHEA-COMP:17340"/>
        <dbReference type="ChEBI" id="CHEBI:33019"/>
        <dbReference type="ChEBI" id="CHEBI:61560"/>
        <dbReference type="ChEBI" id="CHEBI:173112"/>
        <dbReference type="EC" id="2.7.7.7"/>
    </reaction>
</comment>
<dbReference type="Pfam" id="PF00929">
    <property type="entry name" value="RNase_T"/>
    <property type="match status" value="1"/>
</dbReference>
<feature type="active site" description="Proton acceptor" evidence="15">
    <location>
        <position position="152"/>
    </location>
</feature>
<evidence type="ECO:0000256" key="12">
    <source>
        <dbReference type="ARBA" id="ARBA00022932"/>
    </source>
</evidence>
<evidence type="ECO:0000256" key="15">
    <source>
        <dbReference type="PIRSR" id="PIRSR606309-1"/>
    </source>
</evidence>
<keyword evidence="11 17" id="KW-0460">Magnesium</keyword>
<dbReference type="Gene3D" id="3.30.420.10">
    <property type="entry name" value="Ribonuclease H-like superfamily/Ribonuclease H"/>
    <property type="match status" value="1"/>
</dbReference>
<protein>
    <recommendedName>
        <fullName evidence="3 18">DNA polymerase III subunit epsilon</fullName>
        <ecNumber evidence="2 18">2.7.7.7</ecNumber>
    </recommendedName>
</protein>
<evidence type="ECO:0000256" key="14">
    <source>
        <dbReference type="ARBA" id="ARBA00049244"/>
    </source>
</evidence>
<evidence type="ECO:0000256" key="10">
    <source>
        <dbReference type="ARBA" id="ARBA00022839"/>
    </source>
</evidence>
<dbReference type="Proteomes" id="UP000236655">
    <property type="component" value="Chromosome"/>
</dbReference>
<keyword evidence="10 18" id="KW-0269">Exonuclease</keyword>
<dbReference type="SMART" id="SM00479">
    <property type="entry name" value="EXOIII"/>
    <property type="match status" value="1"/>
</dbReference>